<dbReference type="EMBL" id="JAKKSL010000003">
    <property type="protein sequence ID" value="MCI2284953.1"/>
    <property type="molecule type" value="Genomic_DNA"/>
</dbReference>
<name>A0ABS9X3Y9_9GAMM</name>
<dbReference type="Proteomes" id="UP001139646">
    <property type="component" value="Unassembled WGS sequence"/>
</dbReference>
<proteinExistence type="inferred from homology"/>
<dbReference type="InterPro" id="IPR000305">
    <property type="entry name" value="GIY-YIG_endonuc"/>
</dbReference>
<dbReference type="PROSITE" id="PS50164">
    <property type="entry name" value="GIY_YIG"/>
    <property type="match status" value="1"/>
</dbReference>
<evidence type="ECO:0000313" key="4">
    <source>
        <dbReference type="Proteomes" id="UP001139646"/>
    </source>
</evidence>
<comment type="caution">
    <text evidence="3">The sequence shown here is derived from an EMBL/GenBank/DDBJ whole genome shotgun (WGS) entry which is preliminary data.</text>
</comment>
<dbReference type="InterPro" id="IPR050190">
    <property type="entry name" value="UPF0213_domain"/>
</dbReference>
<gene>
    <name evidence="3" type="ORF">L3081_18095</name>
</gene>
<dbReference type="CDD" id="cd10456">
    <property type="entry name" value="GIY-YIG_UPF0213"/>
    <property type="match status" value="1"/>
</dbReference>
<organism evidence="3 4">
    <name type="scientific">Colwellia maritima</name>
    <dbReference type="NCBI Taxonomy" id="2912588"/>
    <lineage>
        <taxon>Bacteria</taxon>
        <taxon>Pseudomonadati</taxon>
        <taxon>Pseudomonadota</taxon>
        <taxon>Gammaproteobacteria</taxon>
        <taxon>Alteromonadales</taxon>
        <taxon>Colwelliaceae</taxon>
        <taxon>Colwellia</taxon>
    </lineage>
</organism>
<feature type="domain" description="GIY-YIG" evidence="2">
    <location>
        <begin position="1"/>
        <end position="67"/>
    </location>
</feature>
<comment type="similarity">
    <text evidence="1">Belongs to the UPF0213 family.</text>
</comment>
<dbReference type="RefSeq" id="WP_242287451.1">
    <property type="nucleotide sequence ID" value="NZ_JAKKSL010000003.1"/>
</dbReference>
<dbReference type="SUPFAM" id="SSF82771">
    <property type="entry name" value="GIY-YIG endonuclease"/>
    <property type="match status" value="1"/>
</dbReference>
<sequence length="74" mass="8639">MIIVYIFGITTDVSRRLHQHNHTKLGAKYTRAKRPVTLAFIETASDKSTASKREYQLRKLTKTQKERLVSTYLE</sequence>
<dbReference type="PANTHER" id="PTHR34477:SF1">
    <property type="entry name" value="UPF0213 PROTEIN YHBQ"/>
    <property type="match status" value="1"/>
</dbReference>
<evidence type="ECO:0000313" key="3">
    <source>
        <dbReference type="EMBL" id="MCI2284953.1"/>
    </source>
</evidence>
<evidence type="ECO:0000256" key="1">
    <source>
        <dbReference type="ARBA" id="ARBA00007435"/>
    </source>
</evidence>
<dbReference type="PANTHER" id="PTHR34477">
    <property type="entry name" value="UPF0213 PROTEIN YHBQ"/>
    <property type="match status" value="1"/>
</dbReference>
<keyword evidence="4" id="KW-1185">Reference proteome</keyword>
<reference evidence="3" key="1">
    <citation type="submission" date="2022-01" db="EMBL/GenBank/DDBJ databases">
        <title>Colwellia maritima, isolated from seawater.</title>
        <authorList>
            <person name="Kristyanto S."/>
            <person name="Jung J."/>
            <person name="Jeon C.O."/>
        </authorList>
    </citation>
    <scope>NUCLEOTIDE SEQUENCE</scope>
    <source>
        <strain evidence="3">MSW7</strain>
    </source>
</reference>
<dbReference type="Gene3D" id="3.40.1440.10">
    <property type="entry name" value="GIY-YIG endonuclease"/>
    <property type="match status" value="1"/>
</dbReference>
<protein>
    <submittedName>
        <fullName evidence="3">GIY-YIG nuclease family protein</fullName>
    </submittedName>
</protein>
<evidence type="ECO:0000259" key="2">
    <source>
        <dbReference type="PROSITE" id="PS50164"/>
    </source>
</evidence>
<dbReference type="Pfam" id="PF01541">
    <property type="entry name" value="GIY-YIG"/>
    <property type="match status" value="1"/>
</dbReference>
<dbReference type="InterPro" id="IPR035901">
    <property type="entry name" value="GIY-YIG_endonuc_sf"/>
</dbReference>
<accession>A0ABS9X3Y9</accession>